<dbReference type="AlphaFoldDB" id="A0AAW8D0G8"/>
<dbReference type="GO" id="GO:0038023">
    <property type="term" value="F:signaling receptor activity"/>
    <property type="evidence" value="ECO:0007669"/>
    <property type="project" value="InterPro"/>
</dbReference>
<evidence type="ECO:0000256" key="7">
    <source>
        <dbReference type="ARBA" id="ARBA00022729"/>
    </source>
</evidence>
<dbReference type="PANTHER" id="PTHR32552:SF68">
    <property type="entry name" value="FERRICHROME OUTER MEMBRANE TRANSPORTER_PHAGE RECEPTOR"/>
    <property type="match status" value="1"/>
</dbReference>
<feature type="signal peptide" evidence="16">
    <location>
        <begin position="1"/>
        <end position="43"/>
    </location>
</feature>
<organism evidence="18 19">
    <name type="scientific">Variovorax boronicumulans</name>
    <dbReference type="NCBI Taxonomy" id="436515"/>
    <lineage>
        <taxon>Bacteria</taxon>
        <taxon>Pseudomonadati</taxon>
        <taxon>Pseudomonadota</taxon>
        <taxon>Betaproteobacteria</taxon>
        <taxon>Burkholderiales</taxon>
        <taxon>Comamonadaceae</taxon>
        <taxon>Variovorax</taxon>
    </lineage>
</organism>
<dbReference type="GO" id="GO:0015344">
    <property type="term" value="F:siderophore uptake transmembrane transporter activity"/>
    <property type="evidence" value="ECO:0007669"/>
    <property type="project" value="TreeGrafter"/>
</dbReference>
<dbReference type="NCBIfam" id="TIGR01783">
    <property type="entry name" value="TonB-siderophor"/>
    <property type="match status" value="1"/>
</dbReference>
<dbReference type="PANTHER" id="PTHR32552">
    <property type="entry name" value="FERRICHROME IRON RECEPTOR-RELATED"/>
    <property type="match status" value="1"/>
</dbReference>
<name>A0AAW8D0G8_9BURK</name>
<evidence type="ECO:0000256" key="2">
    <source>
        <dbReference type="ARBA" id="ARBA00009810"/>
    </source>
</evidence>
<dbReference type="CDD" id="cd01347">
    <property type="entry name" value="ligand_gated_channel"/>
    <property type="match status" value="1"/>
</dbReference>
<dbReference type="SMART" id="SM00965">
    <property type="entry name" value="STN"/>
    <property type="match status" value="1"/>
</dbReference>
<dbReference type="InterPro" id="IPR039426">
    <property type="entry name" value="TonB-dep_rcpt-like"/>
</dbReference>
<comment type="similarity">
    <text evidence="2 14 15">Belongs to the TonB-dependent receptor family.</text>
</comment>
<evidence type="ECO:0000256" key="15">
    <source>
        <dbReference type="RuleBase" id="RU003357"/>
    </source>
</evidence>
<evidence type="ECO:0000256" key="14">
    <source>
        <dbReference type="PROSITE-ProRule" id="PRU01360"/>
    </source>
</evidence>
<keyword evidence="3 14" id="KW-0813">Transport</keyword>
<evidence type="ECO:0000256" key="11">
    <source>
        <dbReference type="ARBA" id="ARBA00023136"/>
    </source>
</evidence>
<dbReference type="RefSeq" id="WP_307686644.1">
    <property type="nucleotide sequence ID" value="NZ_JAUSRD010000017.1"/>
</dbReference>
<evidence type="ECO:0000256" key="12">
    <source>
        <dbReference type="ARBA" id="ARBA00023170"/>
    </source>
</evidence>
<dbReference type="InterPro" id="IPR000531">
    <property type="entry name" value="Beta-barrel_TonB"/>
</dbReference>
<dbReference type="Pfam" id="PF00593">
    <property type="entry name" value="TonB_dep_Rec_b-barrel"/>
    <property type="match status" value="1"/>
</dbReference>
<dbReference type="InterPro" id="IPR012910">
    <property type="entry name" value="Plug_dom"/>
</dbReference>
<proteinExistence type="inferred from homology"/>
<dbReference type="PROSITE" id="PS52016">
    <property type="entry name" value="TONB_DEPENDENT_REC_3"/>
    <property type="match status" value="1"/>
</dbReference>
<evidence type="ECO:0000256" key="10">
    <source>
        <dbReference type="ARBA" id="ARBA00023077"/>
    </source>
</evidence>
<dbReference type="Gene3D" id="3.55.50.30">
    <property type="match status" value="1"/>
</dbReference>
<dbReference type="Proteomes" id="UP001242045">
    <property type="component" value="Unassembled WGS sequence"/>
</dbReference>
<evidence type="ECO:0000256" key="1">
    <source>
        <dbReference type="ARBA" id="ARBA00004571"/>
    </source>
</evidence>
<protein>
    <submittedName>
        <fullName evidence="18">Iron complex outermembrane receptor protein</fullName>
    </submittedName>
</protein>
<dbReference type="Gene3D" id="2.40.170.20">
    <property type="entry name" value="TonB-dependent receptor, beta-barrel domain"/>
    <property type="match status" value="1"/>
</dbReference>
<evidence type="ECO:0000256" key="16">
    <source>
        <dbReference type="SAM" id="SignalP"/>
    </source>
</evidence>
<accession>A0AAW8D0G8</accession>
<keyword evidence="11 14" id="KW-0472">Membrane</keyword>
<comment type="subcellular location">
    <subcellularLocation>
        <location evidence="1 14">Cell outer membrane</location>
        <topology evidence="1 14">Multi-pass membrane protein</topology>
    </subcellularLocation>
</comment>
<keyword evidence="7 16" id="KW-0732">Signal</keyword>
<dbReference type="Gene3D" id="2.170.130.10">
    <property type="entry name" value="TonB-dependent receptor, plug domain"/>
    <property type="match status" value="1"/>
</dbReference>
<evidence type="ECO:0000256" key="4">
    <source>
        <dbReference type="ARBA" id="ARBA00022452"/>
    </source>
</evidence>
<keyword evidence="5" id="KW-0410">Iron transport</keyword>
<evidence type="ECO:0000256" key="6">
    <source>
        <dbReference type="ARBA" id="ARBA00022692"/>
    </source>
</evidence>
<reference evidence="18" key="1">
    <citation type="submission" date="2023-07" db="EMBL/GenBank/DDBJ databases">
        <title>Sorghum-associated microbial communities from plants grown in Nebraska, USA.</title>
        <authorList>
            <person name="Schachtman D."/>
        </authorList>
    </citation>
    <scope>NUCLEOTIDE SEQUENCE</scope>
    <source>
        <strain evidence="18">DS3754</strain>
    </source>
</reference>
<keyword evidence="13 14" id="KW-0998">Cell outer membrane</keyword>
<dbReference type="Pfam" id="PF07715">
    <property type="entry name" value="Plug"/>
    <property type="match status" value="1"/>
</dbReference>
<keyword evidence="6 14" id="KW-0812">Transmembrane</keyword>
<comment type="caution">
    <text evidence="18">The sequence shown here is derived from an EMBL/GenBank/DDBJ whole genome shotgun (WGS) entry which is preliminary data.</text>
</comment>
<feature type="chain" id="PRO_5044812592" evidence="16">
    <location>
        <begin position="44"/>
        <end position="828"/>
    </location>
</feature>
<evidence type="ECO:0000256" key="9">
    <source>
        <dbReference type="ARBA" id="ARBA00023065"/>
    </source>
</evidence>
<evidence type="ECO:0000313" key="19">
    <source>
        <dbReference type="Proteomes" id="UP001242045"/>
    </source>
</evidence>
<keyword evidence="10 15" id="KW-0798">TonB box</keyword>
<keyword evidence="9" id="KW-0406">Ion transport</keyword>
<dbReference type="GO" id="GO:0009279">
    <property type="term" value="C:cell outer membrane"/>
    <property type="evidence" value="ECO:0007669"/>
    <property type="project" value="UniProtKB-SubCell"/>
</dbReference>
<evidence type="ECO:0000256" key="5">
    <source>
        <dbReference type="ARBA" id="ARBA00022496"/>
    </source>
</evidence>
<keyword evidence="12 18" id="KW-0675">Receptor</keyword>
<dbReference type="InterPro" id="IPR036942">
    <property type="entry name" value="Beta-barrel_TonB_sf"/>
</dbReference>
<dbReference type="InterPro" id="IPR037066">
    <property type="entry name" value="Plug_dom_sf"/>
</dbReference>
<sequence>MTSQQARRHRRIDSFALALTTTAIRAALAAVPACALMAVPSFAAEPEATPTSQVPRQYAIASGTLADVLAQYAAATGVQLVFEPGMLAGLRSGGLRGRYTPQEGFEQVLRGSGYEVVSQGRGAYALRKAGAPVRNGTGGTSDTSHAATLPAVTVAAATERETPTSRVNGYVARRSATATKTDTALIENPQSVSVITADEIGDRKAESLDEALRYTAGVTPNLKPWAVDEFSLLRGFELGTAGVFMDGLLTSGRSYAAPIEPYGLERLEVLRGPASVLYGKMPPGGMVNAVSKRPTADALREIGVEYGTYNRKQLKADIGGALDSQGEWTYRLTVLGRDSGTRLDNDRDDRLYIAPALTWQPNADTKLTLLGRYQKDNQAYAWQNQLQEPGVFGQPNPRVNIGGYDNRWQRDNKMLGYEFEHRIDDTWSVQQSMRYSELDRSETNVFPRGLRADGYTLNRSFSPRETHWKGLLADTRVQARFDTGPLTHTMLAGVDYAKSRITDEFPYDRPLLAPMNLFAPVYTHQPLAPAADPYVNRMPSKQVGLYLQDQVKWNRWVVTAGVRHDKADASGTRTFAKAGDSTLDYDTSVSATTGRVGAVYLFDSGWAPYVNYATSFSPEIGNNVRGEPLKPSKGRQVEAGVRYQPAEENQSYTASVFNIVRSNVTTAAPQAPGEVIQTGQVRSRGLELEARAELTKNLSLIAQYTYLDTRITRSNDGDLGLPLMSAPKHSASVWGKYSFPVGDATRAFAALGVRYLGKSRSAWDTDYAGITNPGVTLVDLALGFDRGPWRFTLNINNLLNKQSLMDCNGSICYRSSERTANLSALYRF</sequence>
<keyword evidence="8" id="KW-0408">Iron</keyword>
<gene>
    <name evidence="18" type="ORF">J2W31_005409</name>
</gene>
<dbReference type="SUPFAM" id="SSF56935">
    <property type="entry name" value="Porins"/>
    <property type="match status" value="1"/>
</dbReference>
<evidence type="ECO:0000313" key="18">
    <source>
        <dbReference type="EMBL" id="MDP9896274.1"/>
    </source>
</evidence>
<dbReference type="EMBL" id="JAUSRD010000017">
    <property type="protein sequence ID" value="MDP9896274.1"/>
    <property type="molecule type" value="Genomic_DNA"/>
</dbReference>
<dbReference type="InterPro" id="IPR010105">
    <property type="entry name" value="TonB_sidphr_rcpt"/>
</dbReference>
<evidence type="ECO:0000256" key="13">
    <source>
        <dbReference type="ARBA" id="ARBA00023237"/>
    </source>
</evidence>
<evidence type="ECO:0000259" key="17">
    <source>
        <dbReference type="SMART" id="SM00965"/>
    </source>
</evidence>
<dbReference type="InterPro" id="IPR011662">
    <property type="entry name" value="Secretin/TonB_short_N"/>
</dbReference>
<dbReference type="FunFam" id="2.170.130.10:FF:000001">
    <property type="entry name" value="Catecholate siderophore TonB-dependent receptor"/>
    <property type="match status" value="1"/>
</dbReference>
<evidence type="ECO:0000256" key="3">
    <source>
        <dbReference type="ARBA" id="ARBA00022448"/>
    </source>
</evidence>
<evidence type="ECO:0000256" key="8">
    <source>
        <dbReference type="ARBA" id="ARBA00023004"/>
    </source>
</evidence>
<dbReference type="GO" id="GO:0015891">
    <property type="term" value="P:siderophore transport"/>
    <property type="evidence" value="ECO:0007669"/>
    <property type="project" value="InterPro"/>
</dbReference>
<keyword evidence="4 14" id="KW-1134">Transmembrane beta strand</keyword>
<feature type="domain" description="Secretin/TonB short N-terminal" evidence="17">
    <location>
        <begin position="78"/>
        <end position="129"/>
    </location>
</feature>